<sequence length="438" mass="46772">MRSWYLRARESFWFVPALFALGAVALALALIEVDRLLLETGMAVPLATGGLSATGGRAILTVIGGTMLGVAATSFSITIAVLATASSTYGPRLVRNFMADRGNQVVLAVLTSTFLYTLVVLRAVRTEQDSSDAFVPALAVGFAVVLAVCDVAVLVYFIHHIARSVQVTTLQARVSDELMAAIDLLYPSERERTEDAVEFAGLRAAGVVTAARAGYVQHVDLPALTEYARQMDALIQVLAPPGRHVLAGDALARVLHSSEDDVELGADRLERTVRAAITIERYRTPQQDLRYAAQGLTETGIRGLGSGTNDPYTAVSAIDALGVALTELFRRPPAATVHSDASGRARVLCAWPTPTQVLADVMLALRTYAMGHPLAVHAAIRMLMRIEAVAVGENRRAMRDEVAAFRQAYLAASPTTVDTTPIVASLDGLITRVDAPRA</sequence>
<accession>A0A939DWX5</accession>
<keyword evidence="1" id="KW-0812">Transmembrane</keyword>
<feature type="transmembrane region" description="Helical" evidence="1">
    <location>
        <begin position="12"/>
        <end position="31"/>
    </location>
</feature>
<feature type="transmembrane region" description="Helical" evidence="1">
    <location>
        <begin position="136"/>
        <end position="158"/>
    </location>
</feature>
<comment type="caution">
    <text evidence="2">The sequence shown here is derived from an EMBL/GenBank/DDBJ whole genome shotgun (WGS) entry which is preliminary data.</text>
</comment>
<evidence type="ECO:0000313" key="3">
    <source>
        <dbReference type="Proteomes" id="UP000664385"/>
    </source>
</evidence>
<feature type="transmembrane region" description="Helical" evidence="1">
    <location>
        <begin position="105"/>
        <end position="124"/>
    </location>
</feature>
<organism evidence="2 3">
    <name type="scientific">Microbacterium esteraromaticum</name>
    <dbReference type="NCBI Taxonomy" id="57043"/>
    <lineage>
        <taxon>Bacteria</taxon>
        <taxon>Bacillati</taxon>
        <taxon>Actinomycetota</taxon>
        <taxon>Actinomycetes</taxon>
        <taxon>Micrococcales</taxon>
        <taxon>Microbacteriaceae</taxon>
        <taxon>Microbacterium</taxon>
    </lineage>
</organism>
<dbReference type="EMBL" id="JAEMWU010000001">
    <property type="protein sequence ID" value="MBN8205518.1"/>
    <property type="molecule type" value="Genomic_DNA"/>
</dbReference>
<evidence type="ECO:0000256" key="1">
    <source>
        <dbReference type="SAM" id="Phobius"/>
    </source>
</evidence>
<dbReference type="Proteomes" id="UP000664385">
    <property type="component" value="Unassembled WGS sequence"/>
</dbReference>
<evidence type="ECO:0000313" key="2">
    <source>
        <dbReference type="EMBL" id="MBN8205518.1"/>
    </source>
</evidence>
<feature type="transmembrane region" description="Helical" evidence="1">
    <location>
        <begin position="58"/>
        <end position="84"/>
    </location>
</feature>
<gene>
    <name evidence="2" type="ORF">JF543_06040</name>
</gene>
<keyword evidence="1" id="KW-0472">Membrane</keyword>
<proteinExistence type="predicted"/>
<reference evidence="2" key="1">
    <citation type="submission" date="2020-12" db="EMBL/GenBank/DDBJ databases">
        <title>PHA producing bacteria isolated from mangrove.</title>
        <authorList>
            <person name="Zheng W."/>
            <person name="Yu S."/>
            <person name="Huang Y."/>
        </authorList>
    </citation>
    <scope>NUCLEOTIDE SEQUENCE</scope>
    <source>
        <strain evidence="2">GN8-5</strain>
    </source>
</reference>
<dbReference type="InterPro" id="IPR018723">
    <property type="entry name" value="DUF2254_membrane"/>
</dbReference>
<protein>
    <submittedName>
        <fullName evidence="2">DUF2254 domain-containing protein</fullName>
    </submittedName>
</protein>
<keyword evidence="1" id="KW-1133">Transmembrane helix</keyword>
<name>A0A939DWX5_9MICO</name>
<dbReference type="Pfam" id="PF10011">
    <property type="entry name" value="DUF2254"/>
    <property type="match status" value="1"/>
</dbReference>
<dbReference type="RefSeq" id="WP_206823224.1">
    <property type="nucleotide sequence ID" value="NZ_JAEMWU010000001.1"/>
</dbReference>
<dbReference type="AlphaFoldDB" id="A0A939DWX5"/>